<evidence type="ECO:0000313" key="2">
    <source>
        <dbReference type="Proteomes" id="UP000729402"/>
    </source>
</evidence>
<proteinExistence type="predicted"/>
<dbReference type="AlphaFoldDB" id="A0A8J5W7E9"/>
<reference evidence="1" key="2">
    <citation type="submission" date="2021-02" db="EMBL/GenBank/DDBJ databases">
        <authorList>
            <person name="Kimball J.A."/>
            <person name="Haas M.W."/>
            <person name="Macchietto M."/>
            <person name="Kono T."/>
            <person name="Duquette J."/>
            <person name="Shao M."/>
        </authorList>
    </citation>
    <scope>NUCLEOTIDE SEQUENCE</scope>
    <source>
        <tissue evidence="1">Fresh leaf tissue</tissue>
    </source>
</reference>
<keyword evidence="2" id="KW-1185">Reference proteome</keyword>
<dbReference type="EMBL" id="JAAALK010000082">
    <property type="protein sequence ID" value="KAG8084412.1"/>
    <property type="molecule type" value="Genomic_DNA"/>
</dbReference>
<accession>A0A8J5W7E9</accession>
<organism evidence="1 2">
    <name type="scientific">Zizania palustris</name>
    <name type="common">Northern wild rice</name>
    <dbReference type="NCBI Taxonomy" id="103762"/>
    <lineage>
        <taxon>Eukaryota</taxon>
        <taxon>Viridiplantae</taxon>
        <taxon>Streptophyta</taxon>
        <taxon>Embryophyta</taxon>
        <taxon>Tracheophyta</taxon>
        <taxon>Spermatophyta</taxon>
        <taxon>Magnoliopsida</taxon>
        <taxon>Liliopsida</taxon>
        <taxon>Poales</taxon>
        <taxon>Poaceae</taxon>
        <taxon>BOP clade</taxon>
        <taxon>Oryzoideae</taxon>
        <taxon>Oryzeae</taxon>
        <taxon>Zizaniinae</taxon>
        <taxon>Zizania</taxon>
    </lineage>
</organism>
<dbReference type="Proteomes" id="UP000729402">
    <property type="component" value="Unassembled WGS sequence"/>
</dbReference>
<sequence>MKQADKPKFARGEVWKAMQLKEYQRANGLCFKCGDKYVPNHVCTIQQIAQVYATEVVGDKEVLTDEMLEFITIGALQGGEEQLFLSVNVLAGLNENGTLKVQDLI</sequence>
<protein>
    <submittedName>
        <fullName evidence="1">Uncharacterized protein</fullName>
    </submittedName>
</protein>
<evidence type="ECO:0000313" key="1">
    <source>
        <dbReference type="EMBL" id="KAG8084412.1"/>
    </source>
</evidence>
<comment type="caution">
    <text evidence="1">The sequence shown here is derived from an EMBL/GenBank/DDBJ whole genome shotgun (WGS) entry which is preliminary data.</text>
</comment>
<dbReference type="OrthoDB" id="694469at2759"/>
<gene>
    <name evidence="1" type="ORF">GUJ93_ZPchr0010g10317</name>
</gene>
<name>A0A8J5W7E9_ZIZPA</name>
<reference evidence="1" key="1">
    <citation type="journal article" date="2021" name="bioRxiv">
        <title>Whole Genome Assembly and Annotation of Northern Wild Rice, Zizania palustris L., Supports a Whole Genome Duplication in the Zizania Genus.</title>
        <authorList>
            <person name="Haas M."/>
            <person name="Kono T."/>
            <person name="Macchietto M."/>
            <person name="Millas R."/>
            <person name="McGilp L."/>
            <person name="Shao M."/>
            <person name="Duquette J."/>
            <person name="Hirsch C.N."/>
            <person name="Kimball J."/>
        </authorList>
    </citation>
    <scope>NUCLEOTIDE SEQUENCE</scope>
    <source>
        <tissue evidence="1">Fresh leaf tissue</tissue>
    </source>
</reference>